<comment type="caution">
    <text evidence="6">The sequence shown here is derived from an EMBL/GenBank/DDBJ whole genome shotgun (WGS) entry which is preliminary data.</text>
</comment>
<dbReference type="PROSITE" id="PS51560">
    <property type="entry name" value="SAM_MT_NNT1"/>
    <property type="match status" value="1"/>
</dbReference>
<keyword evidence="3 5" id="KW-0808">Transferase</keyword>
<evidence type="ECO:0000256" key="4">
    <source>
        <dbReference type="ARBA" id="ARBA00022691"/>
    </source>
</evidence>
<gene>
    <name evidence="6" type="primary">NNT1</name>
    <name evidence="5" type="synonym">EFM7</name>
    <name evidence="6" type="ORF">IMSHALPRED_004210</name>
</gene>
<keyword evidence="4 5" id="KW-0949">S-adenosyl-L-methionine</keyword>
<protein>
    <recommendedName>
        <fullName evidence="5">Protein N-terminal and lysine N-methyltransferase EFM7</fullName>
        <ecNumber evidence="5">2.1.1.-</ecNumber>
    </recommendedName>
    <alternativeName>
        <fullName evidence="5">Elongation factor methyltransferase 7</fullName>
    </alternativeName>
</protein>
<dbReference type="SUPFAM" id="SSF53335">
    <property type="entry name" value="S-adenosyl-L-methionine-dependent methyltransferases"/>
    <property type="match status" value="1"/>
</dbReference>
<dbReference type="PANTHER" id="PTHR14614:SF10">
    <property type="entry name" value="PROTEIN N-TERMINAL AND LYSINE N-METHYLTRANSFERASE EFM7"/>
    <property type="match status" value="1"/>
</dbReference>
<reference evidence="6" key="1">
    <citation type="submission" date="2021-03" db="EMBL/GenBank/DDBJ databases">
        <authorList>
            <person name="Tagirdzhanova G."/>
        </authorList>
    </citation>
    <scope>NUCLEOTIDE SEQUENCE</scope>
</reference>
<feature type="binding site" evidence="5">
    <location>
        <position position="56"/>
    </location>
    <ligand>
        <name>S-adenosyl-L-methionine</name>
        <dbReference type="ChEBI" id="CHEBI:59789"/>
    </ligand>
</feature>
<dbReference type="InterPro" id="IPR029063">
    <property type="entry name" value="SAM-dependent_MTases_sf"/>
</dbReference>
<comment type="similarity">
    <text evidence="5">Belongs to the class I-like SAM-binding methyltransferase superfamily. EFM7 family.</text>
</comment>
<dbReference type="GO" id="GO:0016279">
    <property type="term" value="F:protein-lysine N-methyltransferase activity"/>
    <property type="evidence" value="ECO:0007669"/>
    <property type="project" value="UniProtKB-UniRule"/>
</dbReference>
<dbReference type="EMBL" id="CAJPDT010000020">
    <property type="protein sequence ID" value="CAF9918099.1"/>
    <property type="molecule type" value="Genomic_DNA"/>
</dbReference>
<dbReference type="OrthoDB" id="46564at2759"/>
<evidence type="ECO:0000313" key="6">
    <source>
        <dbReference type="EMBL" id="CAF9918099.1"/>
    </source>
</evidence>
<dbReference type="GO" id="GO:0005737">
    <property type="term" value="C:cytoplasm"/>
    <property type="evidence" value="ECO:0007669"/>
    <property type="project" value="UniProtKB-SubCell"/>
</dbReference>
<dbReference type="Proteomes" id="UP000664534">
    <property type="component" value="Unassembled WGS sequence"/>
</dbReference>
<dbReference type="PANTHER" id="PTHR14614">
    <property type="entry name" value="HEPATOCELLULAR CARCINOMA-ASSOCIATED ANTIGEN"/>
    <property type="match status" value="1"/>
</dbReference>
<evidence type="ECO:0000256" key="2">
    <source>
        <dbReference type="ARBA" id="ARBA00022603"/>
    </source>
</evidence>
<feature type="binding site" evidence="5">
    <location>
        <position position="105"/>
    </location>
    <ligand>
        <name>S-adenosyl-L-methionine</name>
        <dbReference type="ChEBI" id="CHEBI:59789"/>
    </ligand>
</feature>
<name>A0A8H3ILK3_9LECA</name>
<dbReference type="InterPro" id="IPR019410">
    <property type="entry name" value="Methyltransf_16"/>
</dbReference>
<dbReference type="EC" id="2.1.1.-" evidence="5"/>
<dbReference type="Pfam" id="PF10294">
    <property type="entry name" value="Methyltransf_16"/>
    <property type="match status" value="1"/>
</dbReference>
<organism evidence="6 7">
    <name type="scientific">Imshaugia aleurites</name>
    <dbReference type="NCBI Taxonomy" id="172621"/>
    <lineage>
        <taxon>Eukaryota</taxon>
        <taxon>Fungi</taxon>
        <taxon>Dikarya</taxon>
        <taxon>Ascomycota</taxon>
        <taxon>Pezizomycotina</taxon>
        <taxon>Lecanoromycetes</taxon>
        <taxon>OSLEUM clade</taxon>
        <taxon>Lecanoromycetidae</taxon>
        <taxon>Lecanorales</taxon>
        <taxon>Lecanorineae</taxon>
        <taxon>Parmeliaceae</taxon>
        <taxon>Imshaugia</taxon>
    </lineage>
</organism>
<evidence type="ECO:0000313" key="7">
    <source>
        <dbReference type="Proteomes" id="UP000664534"/>
    </source>
</evidence>
<comment type="subcellular location">
    <subcellularLocation>
        <location evidence="5">Cytoplasm</location>
    </subcellularLocation>
</comment>
<keyword evidence="1 5" id="KW-0963">Cytoplasm</keyword>
<proteinExistence type="inferred from homology"/>
<dbReference type="InterPro" id="IPR025784">
    <property type="entry name" value="EFM7"/>
</dbReference>
<keyword evidence="7" id="KW-1185">Reference proteome</keyword>
<feature type="binding site" evidence="5">
    <location>
        <position position="139"/>
    </location>
    <ligand>
        <name>S-adenosyl-L-methionine</name>
        <dbReference type="ChEBI" id="CHEBI:59789"/>
    </ligand>
</feature>
<evidence type="ECO:0000256" key="5">
    <source>
        <dbReference type="HAMAP-Rule" id="MF_03223"/>
    </source>
</evidence>
<dbReference type="GO" id="GO:0071885">
    <property type="term" value="F:N-terminal protein N-methyltransferase activity"/>
    <property type="evidence" value="ECO:0007669"/>
    <property type="project" value="UniProtKB-UniRule"/>
</dbReference>
<evidence type="ECO:0000256" key="3">
    <source>
        <dbReference type="ARBA" id="ARBA00022679"/>
    </source>
</evidence>
<comment type="function">
    <text evidence="5">S-adenosyl-L-methionine-dependent protein methyltransferase that trimethylates the N-terminal glycine 'Gly-2' of elongation factor 1-alpha, before also catalyzing the mono- and dimethylation of 'Lys-3'.</text>
</comment>
<dbReference type="Gene3D" id="3.40.50.150">
    <property type="entry name" value="Vaccinia Virus protein VP39"/>
    <property type="match status" value="1"/>
</dbReference>
<sequence length="260" mass="29144">MSSDEDEYINNALFQEPNDYFQPAKPPTHTSYTLLSGQTLHLRLVGHNPLWAHHLWNGSRALSTYLQQHAPLLATGKTILELGAGAGLPSLVGAILGARKVVVTDYPDAELIDNLLQNIATCALLPQPATAVVAEGYRWGASTRHILAHLPSPEQGFDILLLADLLFNHRCHDGIVSTIVQTLARSSEARALVFFTPYRPWLLEKDMAFFDLCREKGLEVGKVVEQVMEKVMFEKDRGDELLRRTVFGYEVRWKDLIETQ</sequence>
<feature type="binding site" evidence="5">
    <location>
        <position position="163"/>
    </location>
    <ligand>
        <name>S-adenosyl-L-methionine</name>
        <dbReference type="ChEBI" id="CHEBI:59789"/>
    </ligand>
</feature>
<keyword evidence="2 5" id="KW-0489">Methyltransferase</keyword>
<evidence type="ECO:0000256" key="1">
    <source>
        <dbReference type="ARBA" id="ARBA00022490"/>
    </source>
</evidence>
<accession>A0A8H3ILK3</accession>
<dbReference type="AlphaFoldDB" id="A0A8H3ILK3"/>
<dbReference type="GO" id="GO:0032259">
    <property type="term" value="P:methylation"/>
    <property type="evidence" value="ECO:0007669"/>
    <property type="project" value="UniProtKB-KW"/>
</dbReference>
<feature type="binding site" evidence="5">
    <location>
        <begin position="83"/>
        <end position="85"/>
    </location>
    <ligand>
        <name>S-adenosyl-L-methionine</name>
        <dbReference type="ChEBI" id="CHEBI:59789"/>
    </ligand>
</feature>
<dbReference type="HAMAP" id="MF_03223">
    <property type="entry name" value="Methyltr_EFM7"/>
    <property type="match status" value="1"/>
</dbReference>